<proteinExistence type="predicted"/>
<keyword evidence="1" id="KW-0472">Membrane</keyword>
<feature type="transmembrane region" description="Helical" evidence="1">
    <location>
        <begin position="69"/>
        <end position="91"/>
    </location>
</feature>
<evidence type="ECO:0000256" key="1">
    <source>
        <dbReference type="SAM" id="Phobius"/>
    </source>
</evidence>
<evidence type="ECO:0000313" key="2">
    <source>
        <dbReference type="EMBL" id="GAP05074.1"/>
    </source>
</evidence>
<name>A0A3F3H3Q4_9LACO</name>
<feature type="non-terminal residue" evidence="2">
    <location>
        <position position="1"/>
    </location>
</feature>
<protein>
    <submittedName>
        <fullName evidence="2">Uncharacterized protein</fullName>
    </submittedName>
</protein>
<gene>
    <name evidence="2" type="ORF">FTRO_0370020</name>
</gene>
<keyword evidence="1" id="KW-0812">Transmembrane</keyword>
<dbReference type="Proteomes" id="UP000064514">
    <property type="component" value="Unassembled WGS sequence"/>
</dbReference>
<feature type="transmembrane region" description="Helical" evidence="1">
    <location>
        <begin position="37"/>
        <end position="57"/>
    </location>
</feature>
<organism evidence="2">
    <name type="scientific">Fructobacillus tropaeoli</name>
    <dbReference type="NCBI Taxonomy" id="709323"/>
    <lineage>
        <taxon>Bacteria</taxon>
        <taxon>Bacillati</taxon>
        <taxon>Bacillota</taxon>
        <taxon>Bacilli</taxon>
        <taxon>Lactobacillales</taxon>
        <taxon>Lactobacillaceae</taxon>
        <taxon>Fructobacillus</taxon>
    </lineage>
</organism>
<dbReference type="EMBL" id="DF968114">
    <property type="protein sequence ID" value="GAP05074.1"/>
    <property type="molecule type" value="Genomic_DNA"/>
</dbReference>
<accession>A0A3F3H3Q4</accession>
<dbReference type="RefSeq" id="WP_207657373.1">
    <property type="nucleotide sequence ID" value="NZ_DF968114.1"/>
</dbReference>
<dbReference type="AlphaFoldDB" id="A0A3F3H3Q4"/>
<keyword evidence="1" id="KW-1133">Transmembrane helix</keyword>
<reference evidence="2" key="1">
    <citation type="journal article" date="2015" name="BMC Genomics">
        <title>Comparative genomics of Fructobacillus spp. and Leuconostoc spp. reveals niche-specific evolution of Fructobacillus spp.</title>
        <authorList>
            <person name="Endo A."/>
            <person name="Tanizawa Y."/>
            <person name="Tanaka N."/>
            <person name="Maeno S."/>
            <person name="Kumar H."/>
            <person name="Shiwa Y."/>
            <person name="Okada S."/>
            <person name="Yoshikawa H."/>
            <person name="Dicks L."/>
            <person name="Nakagawa J."/>
            <person name="Arita M."/>
        </authorList>
    </citation>
    <scope>NUCLEOTIDE SEQUENCE [LARGE SCALE GENOMIC DNA]</scope>
    <source>
        <strain evidence="2">F214-1</strain>
    </source>
</reference>
<sequence length="106" mass="12525">NRGTKIITYDVRSATLAACEQEMENDMKKMMNYLMRVLNYFVWLVKWYLMILGYVGLMYSALVHKIINIYTVTGTILAIILFVAYLLILLLNKIVTILVERYRNRH</sequence>